<proteinExistence type="predicted"/>
<dbReference type="PATRIC" id="fig|86416.3.peg.2271"/>
<protein>
    <submittedName>
        <fullName evidence="1">Uncharacterized protein</fullName>
    </submittedName>
</protein>
<dbReference type="OrthoDB" id="1942257at2"/>
<dbReference type="Proteomes" id="UP000013523">
    <property type="component" value="Chromosome"/>
</dbReference>
<dbReference type="HOGENOM" id="CLU_2859830_0_0_9"/>
<dbReference type="KEGG" id="cpas:Clopa_2289"/>
<dbReference type="AlphaFoldDB" id="R4K624"/>
<dbReference type="eggNOG" id="ENOG50328E6">
    <property type="taxonomic scope" value="Bacteria"/>
</dbReference>
<dbReference type="EMBL" id="CP003261">
    <property type="protein sequence ID" value="AGK97156.1"/>
    <property type="molecule type" value="Genomic_DNA"/>
</dbReference>
<accession>R4K624</accession>
<reference evidence="1 2" key="1">
    <citation type="submission" date="2012-01" db="EMBL/GenBank/DDBJ databases">
        <title>Complete sequence of chromosome of Clostridium pasteurianum BC1.</title>
        <authorList>
            <consortium name="US DOE Joint Genome Institute"/>
            <person name="Lucas S."/>
            <person name="Han J."/>
            <person name="Lapidus A."/>
            <person name="Cheng J.-F."/>
            <person name="Goodwin L."/>
            <person name="Pitluck S."/>
            <person name="Peters L."/>
            <person name="Mikhailova N."/>
            <person name="Teshima H."/>
            <person name="Detter J.C."/>
            <person name="Han C."/>
            <person name="Tapia R."/>
            <person name="Land M."/>
            <person name="Hauser L."/>
            <person name="Kyrpides N."/>
            <person name="Ivanova N."/>
            <person name="Pagani I."/>
            <person name="Dunn J."/>
            <person name="Taghavi S."/>
            <person name="Francis A."/>
            <person name="van der Lelie D."/>
            <person name="Woyke T."/>
        </authorList>
    </citation>
    <scope>NUCLEOTIDE SEQUENCE [LARGE SCALE GENOMIC DNA]</scope>
    <source>
        <strain evidence="1 2">BC1</strain>
    </source>
</reference>
<name>R4K624_CLOPA</name>
<gene>
    <name evidence="1" type="ORF">Clopa_2289</name>
</gene>
<organism evidence="1 2">
    <name type="scientific">Clostridium pasteurianum BC1</name>
    <dbReference type="NCBI Taxonomy" id="86416"/>
    <lineage>
        <taxon>Bacteria</taxon>
        <taxon>Bacillati</taxon>
        <taxon>Bacillota</taxon>
        <taxon>Clostridia</taxon>
        <taxon>Eubacteriales</taxon>
        <taxon>Clostridiaceae</taxon>
        <taxon>Clostridium</taxon>
    </lineage>
</organism>
<dbReference type="STRING" id="86416.Clopa_2289"/>
<evidence type="ECO:0000313" key="2">
    <source>
        <dbReference type="Proteomes" id="UP000013523"/>
    </source>
</evidence>
<keyword evidence="2" id="KW-1185">Reference proteome</keyword>
<evidence type="ECO:0000313" key="1">
    <source>
        <dbReference type="EMBL" id="AGK97156.1"/>
    </source>
</evidence>
<dbReference type="RefSeq" id="WP_015615462.1">
    <property type="nucleotide sequence ID" value="NC_021182.1"/>
</dbReference>
<sequence>MKSRKTGISTSYIVDVGRKNKEWNRKGKAKCTECKYLQFGYYCSKKRRTPVYVNEKRQCKSFIKNQ</sequence>